<dbReference type="PROSITE" id="PS01186">
    <property type="entry name" value="EGF_2"/>
    <property type="match status" value="1"/>
</dbReference>
<evidence type="ECO:0000259" key="3">
    <source>
        <dbReference type="PROSITE" id="PS50026"/>
    </source>
</evidence>
<evidence type="ECO:0000256" key="2">
    <source>
        <dbReference type="SAM" id="MobiDB-lite"/>
    </source>
</evidence>
<dbReference type="EMBL" id="JAIZAY010000012">
    <property type="protein sequence ID" value="KAJ8032288.1"/>
    <property type="molecule type" value="Genomic_DNA"/>
</dbReference>
<dbReference type="PROSITE" id="PS00022">
    <property type="entry name" value="EGF_1"/>
    <property type="match status" value="1"/>
</dbReference>
<keyword evidence="4" id="KW-0675">Receptor</keyword>
<dbReference type="SUPFAM" id="SSF57196">
    <property type="entry name" value="EGF/Laminin"/>
    <property type="match status" value="1"/>
</dbReference>
<dbReference type="InterPro" id="IPR036179">
    <property type="entry name" value="Ig-like_dom_sf"/>
</dbReference>
<keyword evidence="5" id="KW-1185">Reference proteome</keyword>
<keyword evidence="1" id="KW-0245">EGF-like domain</keyword>
<dbReference type="PROSITE" id="PS50026">
    <property type="entry name" value="EGF_3"/>
    <property type="match status" value="1"/>
</dbReference>
<dbReference type="GO" id="GO:0016301">
    <property type="term" value="F:kinase activity"/>
    <property type="evidence" value="ECO:0007669"/>
    <property type="project" value="UniProtKB-KW"/>
</dbReference>
<comment type="caution">
    <text evidence="4">The sequence shown here is derived from an EMBL/GenBank/DDBJ whole genome shotgun (WGS) entry which is preliminary data.</text>
</comment>
<evidence type="ECO:0000313" key="5">
    <source>
        <dbReference type="Proteomes" id="UP001152320"/>
    </source>
</evidence>
<gene>
    <name evidence="4" type="ORF">HOLleu_25777</name>
</gene>
<dbReference type="SUPFAM" id="SSF48726">
    <property type="entry name" value="Immunoglobulin"/>
    <property type="match status" value="1"/>
</dbReference>
<keyword evidence="4" id="KW-0418">Kinase</keyword>
<feature type="disulfide bond" evidence="1">
    <location>
        <begin position="158"/>
        <end position="167"/>
    </location>
</feature>
<dbReference type="InterPro" id="IPR003599">
    <property type="entry name" value="Ig_sub"/>
</dbReference>
<evidence type="ECO:0000256" key="1">
    <source>
        <dbReference type="PROSITE-ProRule" id="PRU00076"/>
    </source>
</evidence>
<dbReference type="AlphaFoldDB" id="A0A9Q1BTB0"/>
<name>A0A9Q1BTB0_HOLLE</name>
<evidence type="ECO:0000313" key="4">
    <source>
        <dbReference type="EMBL" id="KAJ8032288.1"/>
    </source>
</evidence>
<keyword evidence="4" id="KW-0808">Transferase</keyword>
<dbReference type="Proteomes" id="UP001152320">
    <property type="component" value="Chromosome 12"/>
</dbReference>
<sequence length="175" mass="19346">MQLSEDVEVLELPPSNKKQSDHRAGVFSCSSSSNGSTRSILVINHRKNSNVLPNGFVTKTVNVGDSVTLSIESHSSKVKWRKGGVEISQWNGLKSITLNNVTVEDDGIYEAYTCRHSPHAYMRLIVRDFRYFYLIFIDITVCICYNGGVCSSSQNCICPPGFSGDSCENGKITKL</sequence>
<feature type="region of interest" description="Disordered" evidence="2">
    <location>
        <begin position="1"/>
        <end position="35"/>
    </location>
</feature>
<protein>
    <submittedName>
        <fullName evidence="4">Tyrosine-protein kinase receptor Tie-1</fullName>
    </submittedName>
</protein>
<dbReference type="SMART" id="SM00409">
    <property type="entry name" value="IG"/>
    <property type="match status" value="1"/>
</dbReference>
<organism evidence="4 5">
    <name type="scientific">Holothuria leucospilota</name>
    <name type="common">Black long sea cucumber</name>
    <name type="synonym">Mertensiothuria leucospilota</name>
    <dbReference type="NCBI Taxonomy" id="206669"/>
    <lineage>
        <taxon>Eukaryota</taxon>
        <taxon>Metazoa</taxon>
        <taxon>Echinodermata</taxon>
        <taxon>Eleutherozoa</taxon>
        <taxon>Echinozoa</taxon>
        <taxon>Holothuroidea</taxon>
        <taxon>Aspidochirotacea</taxon>
        <taxon>Aspidochirotida</taxon>
        <taxon>Holothuriidae</taxon>
        <taxon>Holothuria</taxon>
    </lineage>
</organism>
<dbReference type="OrthoDB" id="10266706at2759"/>
<accession>A0A9Q1BTB0</accession>
<dbReference type="Gene3D" id="2.60.40.10">
    <property type="entry name" value="Immunoglobulins"/>
    <property type="match status" value="1"/>
</dbReference>
<reference evidence="4" key="1">
    <citation type="submission" date="2021-10" db="EMBL/GenBank/DDBJ databases">
        <title>Tropical sea cucumber genome reveals ecological adaptation and Cuvierian tubules defense mechanism.</title>
        <authorList>
            <person name="Chen T."/>
        </authorList>
    </citation>
    <scope>NUCLEOTIDE SEQUENCE</scope>
    <source>
        <strain evidence="4">Nanhai2018</strain>
        <tissue evidence="4">Muscle</tissue>
    </source>
</reference>
<dbReference type="CDD" id="cd00054">
    <property type="entry name" value="EGF_CA"/>
    <property type="match status" value="1"/>
</dbReference>
<keyword evidence="1" id="KW-1015">Disulfide bond</keyword>
<dbReference type="InterPro" id="IPR000742">
    <property type="entry name" value="EGF"/>
</dbReference>
<dbReference type="InterPro" id="IPR013783">
    <property type="entry name" value="Ig-like_fold"/>
</dbReference>
<dbReference type="Gene3D" id="2.10.25.10">
    <property type="entry name" value="Laminin"/>
    <property type="match status" value="1"/>
</dbReference>
<feature type="domain" description="EGF-like" evidence="3">
    <location>
        <begin position="138"/>
        <end position="168"/>
    </location>
</feature>
<proteinExistence type="predicted"/>
<comment type="caution">
    <text evidence="1">Lacks conserved residue(s) required for the propagation of feature annotation.</text>
</comment>